<dbReference type="Proteomes" id="UP000504635">
    <property type="component" value="Unplaced"/>
</dbReference>
<dbReference type="SUPFAM" id="SSF51206">
    <property type="entry name" value="cAMP-binding domain-like"/>
    <property type="match status" value="1"/>
</dbReference>
<evidence type="ECO:0000259" key="2">
    <source>
        <dbReference type="PROSITE" id="PS50042"/>
    </source>
</evidence>
<dbReference type="SMART" id="SM00100">
    <property type="entry name" value="cNMP"/>
    <property type="match status" value="1"/>
</dbReference>
<protein>
    <submittedName>
        <fullName evidence="4">Potassium/sodium hyperpolarization-activated cyclic nucleotide-gated channel 3-like</fullName>
    </submittedName>
</protein>
<dbReference type="Pfam" id="PF00027">
    <property type="entry name" value="cNMP_binding"/>
    <property type="match status" value="1"/>
</dbReference>
<accession>A0A6J2XAZ5</accession>
<dbReference type="PROSITE" id="PS50042">
    <property type="entry name" value="CNMP_BINDING_3"/>
    <property type="match status" value="1"/>
</dbReference>
<keyword evidence="1" id="KW-0812">Transmembrane</keyword>
<dbReference type="InterPro" id="IPR018490">
    <property type="entry name" value="cNMP-bd_dom_sf"/>
</dbReference>
<dbReference type="PROSITE" id="PS00889">
    <property type="entry name" value="CNMP_BINDING_2"/>
    <property type="match status" value="1"/>
</dbReference>
<dbReference type="Gene3D" id="1.10.287.630">
    <property type="entry name" value="Helix hairpin bin"/>
    <property type="match status" value="1"/>
</dbReference>
<dbReference type="GO" id="GO:0098855">
    <property type="term" value="C:HCN channel complex"/>
    <property type="evidence" value="ECO:0007669"/>
    <property type="project" value="TreeGrafter"/>
</dbReference>
<feature type="transmembrane region" description="Helical" evidence="1">
    <location>
        <begin position="85"/>
        <end position="105"/>
    </location>
</feature>
<dbReference type="GO" id="GO:0003254">
    <property type="term" value="P:regulation of membrane depolarization"/>
    <property type="evidence" value="ECO:0007669"/>
    <property type="project" value="TreeGrafter"/>
</dbReference>
<dbReference type="InterPro" id="IPR051413">
    <property type="entry name" value="K/Na_HCN_channel"/>
</dbReference>
<dbReference type="InterPro" id="IPR018488">
    <property type="entry name" value="cNMP-bd_CS"/>
</dbReference>
<dbReference type="InterPro" id="IPR014710">
    <property type="entry name" value="RmlC-like_jellyroll"/>
</dbReference>
<organism evidence="3 4">
    <name type="scientific">Sitophilus oryzae</name>
    <name type="common">Rice weevil</name>
    <name type="synonym">Curculio oryzae</name>
    <dbReference type="NCBI Taxonomy" id="7048"/>
    <lineage>
        <taxon>Eukaryota</taxon>
        <taxon>Metazoa</taxon>
        <taxon>Ecdysozoa</taxon>
        <taxon>Arthropoda</taxon>
        <taxon>Hexapoda</taxon>
        <taxon>Insecta</taxon>
        <taxon>Pterygota</taxon>
        <taxon>Neoptera</taxon>
        <taxon>Endopterygota</taxon>
        <taxon>Coleoptera</taxon>
        <taxon>Polyphaga</taxon>
        <taxon>Cucujiformia</taxon>
        <taxon>Curculionidae</taxon>
        <taxon>Dryophthorinae</taxon>
        <taxon>Sitophilus</taxon>
    </lineage>
</organism>
<dbReference type="KEGG" id="soy:115876622"/>
<dbReference type="PANTHER" id="PTHR45689:SF14">
    <property type="entry name" value="CYCLIC NUCLEOTIDE-GATED CATION CHANNEL SUBUNIT A-LIKE PROTEIN"/>
    <property type="match status" value="1"/>
</dbReference>
<dbReference type="GeneID" id="115876622"/>
<dbReference type="Gene3D" id="2.60.120.10">
    <property type="entry name" value="Jelly Rolls"/>
    <property type="match status" value="1"/>
</dbReference>
<feature type="transmembrane region" description="Helical" evidence="1">
    <location>
        <begin position="158"/>
        <end position="182"/>
    </location>
</feature>
<feature type="transmembrane region" description="Helical" evidence="1">
    <location>
        <begin position="117"/>
        <end position="137"/>
    </location>
</feature>
<sequence>MKLDQHSDMISRNSEIVFPPDVHGASGWQAFKLSFRRISLVSERHPIVLEYFNSEVALLNEKKRQVYFYPYTIHPLSIFKQMYDIFAFFFYGPLVILKLLDWSFISAEAMYMSRPLMMMVLIFDVISGVNVILEFFTGYAVPKTKRIELSRIKIAKKYIFSGLFFCDVLSGVPEVFFSYPLIPKIPYLILKTCILLKLMRMITFFVSFKSMATYFTMGPQKVFIISFFLFTLFTMHFMTCLHVGVPQYRFIMTGLHHKESWLTQEFMKQGLRTQYITTFFRTAQYTMLISLPNISIPYKLVEEVSVASFNYFAGKLMLTVTWIILLHNFVSQNSVRIKFREVMKELEEYIKAKQISQDLKRRLITYYTYKYQRVFFNERFIKNMFSENLKKEIDVFLCKTLINSVTIFSKLSPKEVEQVVAYLVPEIFLPNEIITQSGTPAESMYFLESGTVAVFTPSGKEINHLQDGAHFGEVAILVKEKHRSASVVAIEISRVYKLSRNDFDKCFRNNAKVYDSLLKLAEDRLKKVRGLEERYKKELFEMTYMSSMKNNTETNEKE</sequence>
<dbReference type="CDD" id="cd00038">
    <property type="entry name" value="CAP_ED"/>
    <property type="match status" value="1"/>
</dbReference>
<evidence type="ECO:0000313" key="3">
    <source>
        <dbReference type="Proteomes" id="UP000504635"/>
    </source>
</evidence>
<feature type="domain" description="Cyclic nucleotide-binding" evidence="2">
    <location>
        <begin position="407"/>
        <end position="505"/>
    </location>
</feature>
<evidence type="ECO:0000256" key="1">
    <source>
        <dbReference type="SAM" id="Phobius"/>
    </source>
</evidence>
<dbReference type="RefSeq" id="XP_030748331.1">
    <property type="nucleotide sequence ID" value="XM_030892471.1"/>
</dbReference>
<feature type="transmembrane region" description="Helical" evidence="1">
    <location>
        <begin position="188"/>
        <end position="210"/>
    </location>
</feature>
<dbReference type="GO" id="GO:0035725">
    <property type="term" value="P:sodium ion transmembrane transport"/>
    <property type="evidence" value="ECO:0007669"/>
    <property type="project" value="TreeGrafter"/>
</dbReference>
<dbReference type="InterPro" id="IPR000595">
    <property type="entry name" value="cNMP-bd_dom"/>
</dbReference>
<dbReference type="OrthoDB" id="2021138at2759"/>
<keyword evidence="3" id="KW-1185">Reference proteome</keyword>
<name>A0A6J2XAZ5_SITOR</name>
<dbReference type="InParanoid" id="A0A6J2XAZ5"/>
<proteinExistence type="predicted"/>
<dbReference type="PANTHER" id="PTHR45689">
    <property type="entry name" value="I[[H]] CHANNEL, ISOFORM E"/>
    <property type="match status" value="1"/>
</dbReference>
<feature type="transmembrane region" description="Helical" evidence="1">
    <location>
        <begin position="222"/>
        <end position="245"/>
    </location>
</feature>
<dbReference type="AlphaFoldDB" id="A0A6J2XAZ5"/>
<reference evidence="4" key="1">
    <citation type="submission" date="2025-08" db="UniProtKB">
        <authorList>
            <consortium name="RefSeq"/>
        </authorList>
    </citation>
    <scope>IDENTIFICATION</scope>
    <source>
        <tissue evidence="4">Gonads</tissue>
    </source>
</reference>
<gene>
    <name evidence="4" type="primary">LOC115876622</name>
</gene>
<keyword evidence="1" id="KW-0472">Membrane</keyword>
<evidence type="ECO:0000313" key="4">
    <source>
        <dbReference type="RefSeq" id="XP_030748331.1"/>
    </source>
</evidence>
<dbReference type="GO" id="GO:0005249">
    <property type="term" value="F:voltage-gated potassium channel activity"/>
    <property type="evidence" value="ECO:0007669"/>
    <property type="project" value="TreeGrafter"/>
</dbReference>
<keyword evidence="1" id="KW-1133">Transmembrane helix</keyword>